<dbReference type="EMBL" id="RKQL01000005">
    <property type="protein sequence ID" value="RPE65005.1"/>
    <property type="molecule type" value="Genomic_DNA"/>
</dbReference>
<dbReference type="Pfam" id="PF10604">
    <property type="entry name" value="Polyketide_cyc2"/>
    <property type="match status" value="1"/>
</dbReference>
<dbReference type="AlphaFoldDB" id="A0A3N4U9G0"/>
<dbReference type="InterPro" id="IPR019587">
    <property type="entry name" value="Polyketide_cyclase/dehydratase"/>
</dbReference>
<reference evidence="1 2" key="1">
    <citation type="submission" date="2018-11" db="EMBL/GenBank/DDBJ databases">
        <title>Genomic Encyclopedia of Type Strains, Phase IV (KMG-IV): sequencing the most valuable type-strain genomes for metagenomic binning, comparative biology and taxonomic classification.</title>
        <authorList>
            <person name="Goeker M."/>
        </authorList>
    </citation>
    <scope>NUCLEOTIDE SEQUENCE [LARGE SCALE GENOMIC DNA]</scope>
    <source>
        <strain evidence="1 2">DSM 101684</strain>
    </source>
</reference>
<evidence type="ECO:0000313" key="2">
    <source>
        <dbReference type="Proteomes" id="UP000272193"/>
    </source>
</evidence>
<sequence>MTVTVHIELQYEFEVHAQADEVFSVLSNVPLSVSHFPKVHRLVDLGEGVYQWEMEKVGTKQVHLQTVYACKYVSDKAKRTVKWTPVKGIGNAEVRGSWKIKDKKTSTQVTLNIEADVSVALPALMRVVVEPVVRKEFEDLVDQYVANLIERFGGEVE</sequence>
<dbReference type="SUPFAM" id="SSF55961">
    <property type="entry name" value="Bet v1-like"/>
    <property type="match status" value="1"/>
</dbReference>
<proteinExistence type="predicted"/>
<accession>A0A3N4U9G0</accession>
<organism evidence="1 2">
    <name type="scientific">Tibeticola sediminis</name>
    <dbReference type="NCBI Taxonomy" id="1917811"/>
    <lineage>
        <taxon>Bacteria</taxon>
        <taxon>Pseudomonadati</taxon>
        <taxon>Pseudomonadota</taxon>
        <taxon>Betaproteobacteria</taxon>
        <taxon>Burkholderiales</taxon>
        <taxon>Comamonadaceae</taxon>
        <taxon>Tibeticola</taxon>
    </lineage>
</organism>
<dbReference type="InterPro" id="IPR023393">
    <property type="entry name" value="START-like_dom_sf"/>
</dbReference>
<dbReference type="Proteomes" id="UP000272193">
    <property type="component" value="Unassembled WGS sequence"/>
</dbReference>
<dbReference type="Gene3D" id="3.30.530.20">
    <property type="match status" value="1"/>
</dbReference>
<dbReference type="OrthoDB" id="8903592at2"/>
<dbReference type="RefSeq" id="WP_124223476.1">
    <property type="nucleotide sequence ID" value="NZ_RKQL01000005.1"/>
</dbReference>
<evidence type="ECO:0000313" key="1">
    <source>
        <dbReference type="EMBL" id="RPE65005.1"/>
    </source>
</evidence>
<protein>
    <submittedName>
        <fullName evidence="1">Uncharacterized protein DUF1997</fullName>
    </submittedName>
</protein>
<gene>
    <name evidence="1" type="ORF">EDC62_2129</name>
</gene>
<name>A0A3N4U9G0_9BURK</name>
<comment type="caution">
    <text evidence="1">The sequence shown here is derived from an EMBL/GenBank/DDBJ whole genome shotgun (WGS) entry which is preliminary data.</text>
</comment>
<keyword evidence="2" id="KW-1185">Reference proteome</keyword>